<accession>A0A6I5RLU9</accession>
<gene>
    <name evidence="1" type="ORF">G3O07_01300</name>
</gene>
<dbReference type="Gene3D" id="3.40.390.10">
    <property type="entry name" value="Collagenase (Catalytic Domain)"/>
    <property type="match status" value="1"/>
</dbReference>
<protein>
    <recommendedName>
        <fullName evidence="3">Peptidase M12B domain-containing protein</fullName>
    </recommendedName>
</protein>
<proteinExistence type="predicted"/>
<evidence type="ECO:0000313" key="2">
    <source>
        <dbReference type="Proteomes" id="UP000471751"/>
    </source>
</evidence>
<dbReference type="EMBL" id="JAAHBT010000011">
    <property type="protein sequence ID" value="NES08671.1"/>
    <property type="molecule type" value="Genomic_DNA"/>
</dbReference>
<dbReference type="GO" id="GO:0008237">
    <property type="term" value="F:metallopeptidase activity"/>
    <property type="evidence" value="ECO:0007669"/>
    <property type="project" value="InterPro"/>
</dbReference>
<dbReference type="RefSeq" id="WP_163931688.1">
    <property type="nucleotide sequence ID" value="NZ_BMQU01000001.1"/>
</dbReference>
<name>A0A6I5RLU9_9PSED</name>
<evidence type="ECO:0008006" key="3">
    <source>
        <dbReference type="Google" id="ProtNLM"/>
    </source>
</evidence>
<comment type="caution">
    <text evidence="1">The sequence shown here is derived from an EMBL/GenBank/DDBJ whole genome shotgun (WGS) entry which is preliminary data.</text>
</comment>
<organism evidence="1 2">
    <name type="scientific">Pseudomonas laurentiana</name>
    <dbReference type="NCBI Taxonomy" id="2364649"/>
    <lineage>
        <taxon>Bacteria</taxon>
        <taxon>Pseudomonadati</taxon>
        <taxon>Pseudomonadota</taxon>
        <taxon>Gammaproteobacteria</taxon>
        <taxon>Pseudomonadales</taxon>
        <taxon>Pseudomonadaceae</taxon>
        <taxon>Pseudomonas</taxon>
    </lineage>
</organism>
<dbReference type="AlphaFoldDB" id="A0A6I5RLU9"/>
<evidence type="ECO:0000313" key="1">
    <source>
        <dbReference type="EMBL" id="NES08671.1"/>
    </source>
</evidence>
<keyword evidence="2" id="KW-1185">Reference proteome</keyword>
<dbReference type="InterPro" id="IPR024079">
    <property type="entry name" value="MetalloPept_cat_dom_sf"/>
</dbReference>
<dbReference type="SUPFAM" id="SSF55486">
    <property type="entry name" value="Metalloproteases ('zincins'), catalytic domain"/>
    <property type="match status" value="1"/>
</dbReference>
<dbReference type="Proteomes" id="UP000471751">
    <property type="component" value="Unassembled WGS sequence"/>
</dbReference>
<reference evidence="1 2" key="1">
    <citation type="submission" date="2020-02" db="EMBL/GenBank/DDBJ databases">
        <title>Broccoli isolated Pseudomonas sp.</title>
        <authorList>
            <person name="Fujikawa T."/>
            <person name="Sawada H."/>
        </authorList>
    </citation>
    <scope>NUCLEOTIDE SEQUENCE [LARGE SCALE GENOMIC DNA]</scope>
    <source>
        <strain evidence="1 2">JCM 32154</strain>
    </source>
</reference>
<sequence>MFIYLFCHDDLDEGYRRIIYRDYLKDLMFELEQVFQREIIVELHYAIPGLTDLSYKTELGEERRSLDAFASRGAAFAQENDLSYRHNYRYGLITRDGISSSMHGLALVGRSFFLASVQGYQHIAHELGHTFNASHEYAEVTLGVPPKQTCMYEVNNPLYAKDYRFSDANRSRMAEFLASVE</sequence>